<dbReference type="EMBL" id="UHIV01000001">
    <property type="protein sequence ID" value="SUP52578.1"/>
    <property type="molecule type" value="Genomic_DNA"/>
</dbReference>
<evidence type="ECO:0000313" key="1">
    <source>
        <dbReference type="EMBL" id="KRN46423.1"/>
    </source>
</evidence>
<reference evidence="1 3" key="1">
    <citation type="journal article" date="2015" name="Genome Announc.">
        <title>Expanding the biotechnology potential of lactobacilli through comparative genomics of 213 strains and associated genera.</title>
        <authorList>
            <person name="Sun Z."/>
            <person name="Harris H.M."/>
            <person name="McCann A."/>
            <person name="Guo C."/>
            <person name="Argimon S."/>
            <person name="Zhang W."/>
            <person name="Yang X."/>
            <person name="Jeffery I.B."/>
            <person name="Cooney J.C."/>
            <person name="Kagawa T.F."/>
            <person name="Liu W."/>
            <person name="Song Y."/>
            <person name="Salvetti E."/>
            <person name="Wrobel A."/>
            <person name="Rasinkangas P."/>
            <person name="Parkhill J."/>
            <person name="Rea M.C."/>
            <person name="O'Sullivan O."/>
            <person name="Ritari J."/>
            <person name="Douillard F.P."/>
            <person name="Paul Ross R."/>
            <person name="Yang R."/>
            <person name="Briner A.E."/>
            <person name="Felis G.E."/>
            <person name="de Vos W.M."/>
            <person name="Barrangou R."/>
            <person name="Klaenhammer T.R."/>
            <person name="Caufield P.W."/>
            <person name="Cui Y."/>
            <person name="Zhang H."/>
            <person name="O'Toole P.W."/>
        </authorList>
    </citation>
    <scope>NUCLEOTIDE SEQUENCE [LARGE SCALE GENOMIC DNA]</scope>
    <source>
        <strain evidence="1 3">DSM 20410</strain>
    </source>
</reference>
<reference evidence="2 4" key="2">
    <citation type="submission" date="2018-06" db="EMBL/GenBank/DDBJ databases">
        <authorList>
            <consortium name="Pathogen Informatics"/>
            <person name="Doyle S."/>
        </authorList>
    </citation>
    <scope>NUCLEOTIDE SEQUENCE [LARGE SCALE GENOMIC DNA]</scope>
    <source>
        <strain evidence="2 4">NCTC13645</strain>
    </source>
</reference>
<dbReference type="RefSeq" id="WP_057745125.1">
    <property type="nucleotide sequence ID" value="NZ_BJLU01000004.1"/>
</dbReference>
<dbReference type="GeneID" id="86898601"/>
<evidence type="ECO:0000313" key="3">
    <source>
        <dbReference type="Proteomes" id="UP000051992"/>
    </source>
</evidence>
<dbReference type="InterPro" id="IPR019644">
    <property type="entry name" value="DUF2508"/>
</dbReference>
<dbReference type="Proteomes" id="UP000254621">
    <property type="component" value="Unassembled WGS sequence"/>
</dbReference>
<organism evidence="1 3">
    <name type="scientific">Weissella viridescens</name>
    <name type="common">Lactobacillus viridescens</name>
    <dbReference type="NCBI Taxonomy" id="1629"/>
    <lineage>
        <taxon>Bacteria</taxon>
        <taxon>Bacillati</taxon>
        <taxon>Bacillota</taxon>
        <taxon>Bacilli</taxon>
        <taxon>Lactobacillales</taxon>
        <taxon>Lactobacillaceae</taxon>
        <taxon>Weissella</taxon>
    </lineage>
</organism>
<dbReference type="OrthoDB" id="2146210at2"/>
<keyword evidence="3" id="KW-1185">Reference proteome</keyword>
<dbReference type="STRING" id="1629.IV50_GL000696"/>
<evidence type="ECO:0000313" key="2">
    <source>
        <dbReference type="EMBL" id="SUP52578.1"/>
    </source>
</evidence>
<sequence>MFGIKKKKRLDPTVYDNYLTDGIANAKYNFEKAKLSEAAMFESDADPRMIKAQTAIEKQKYFFLLRAARKRDITASWHTAFIHPEM</sequence>
<dbReference type="EMBL" id="JQBM01000002">
    <property type="protein sequence ID" value="KRN46423.1"/>
    <property type="molecule type" value="Genomic_DNA"/>
</dbReference>
<proteinExistence type="predicted"/>
<name>A0A0R2H8P8_WEIVI</name>
<evidence type="ECO:0000313" key="4">
    <source>
        <dbReference type="Proteomes" id="UP000254621"/>
    </source>
</evidence>
<gene>
    <name evidence="1" type="ORF">IV50_GL000696</name>
    <name evidence="2" type="ORF">NCTC13645_00475</name>
</gene>
<accession>A0A0R2H8P8</accession>
<protein>
    <submittedName>
        <fullName evidence="2">Protein of uncharacterized function (DUF2508)</fullName>
    </submittedName>
</protein>
<dbReference type="Proteomes" id="UP000051992">
    <property type="component" value="Unassembled WGS sequence"/>
</dbReference>
<dbReference type="AlphaFoldDB" id="A0A0R2H8P8"/>
<dbReference type="Pfam" id="PF10704">
    <property type="entry name" value="DUF2508"/>
    <property type="match status" value="1"/>
</dbReference>
<dbReference type="PATRIC" id="fig|1629.5.peg.701"/>